<dbReference type="Proteomes" id="UP000183832">
    <property type="component" value="Unassembled WGS sequence"/>
</dbReference>
<sequence length="548" mass="62616">MIARRNWLLKCSILVNVAVLLYICSHVMVGNNTNNFGMSGTGSSSFLIQQLAPTSQQQSQPQPQQQKSSLSPAQVLQDEQELAAILRNKEMELLKQMKTREGVSQGETNEIKESWIGKIPPEQPNEEDNRFEIPTDQAVQSKNANEVIYSDGVVPSNNANNSELFTTQSNDLDTRLKLLLNCHNKDYKPYTEQRGDFWVLKNYIRAEHGELKCYETITYTTHADYTFLDNLVPLLERWNAPISIALHAPGTDFLPTVNAIKYLRDCLPESSTVRQFVTFHIYFSTKHVPKIVPRQDKVLIPSFNCSLNPPFYNSSSTILYKTQKKLLYPVNVGRNIARDAAMTHFILPSDIELYPNPGLVRKFLEMIARNDAPLRRKNPRVFPLSIFEVDSSVAVPRDKTELQELLRNNKAIPFHKRVCASCHGVPKSKEWMAANETDDLGIFYIGKRTGYFVHWEPIYIGTHMDPHYDERLSWEGKSDKMTQGYSLCVLDYEFQILDNAFLVHKPGIKVLKKDPKRAMLAAKTNQLIKKIIYPELQVLYGTRKGCAV</sequence>
<evidence type="ECO:0000313" key="4">
    <source>
        <dbReference type="Proteomes" id="UP000183832"/>
    </source>
</evidence>
<evidence type="ECO:0000256" key="2">
    <source>
        <dbReference type="SAM" id="Phobius"/>
    </source>
</evidence>
<organism evidence="3 4">
    <name type="scientific">Clunio marinus</name>
    <dbReference type="NCBI Taxonomy" id="568069"/>
    <lineage>
        <taxon>Eukaryota</taxon>
        <taxon>Metazoa</taxon>
        <taxon>Ecdysozoa</taxon>
        <taxon>Arthropoda</taxon>
        <taxon>Hexapoda</taxon>
        <taxon>Insecta</taxon>
        <taxon>Pterygota</taxon>
        <taxon>Neoptera</taxon>
        <taxon>Endopterygota</taxon>
        <taxon>Diptera</taxon>
        <taxon>Nematocera</taxon>
        <taxon>Chironomoidea</taxon>
        <taxon>Chironomidae</taxon>
        <taxon>Clunio</taxon>
    </lineage>
</organism>
<feature type="transmembrane region" description="Helical" evidence="2">
    <location>
        <begin position="7"/>
        <end position="29"/>
    </location>
</feature>
<feature type="region of interest" description="Disordered" evidence="1">
    <location>
        <begin position="51"/>
        <end position="73"/>
    </location>
</feature>
<dbReference type="STRING" id="568069.A0A1J1HXP0"/>
<accession>A0A1J1HXP0</accession>
<proteinExistence type="predicted"/>
<name>A0A1J1HXP0_9DIPT</name>
<dbReference type="PANTHER" id="PTHR47412:SF1">
    <property type="entry name" value="FI01434P-RELATED"/>
    <property type="match status" value="1"/>
</dbReference>
<gene>
    <name evidence="3" type="ORF">CLUMA_CG004610</name>
</gene>
<evidence type="ECO:0000313" key="3">
    <source>
        <dbReference type="EMBL" id="CRK90921.1"/>
    </source>
</evidence>
<keyword evidence="2" id="KW-0472">Membrane</keyword>
<dbReference type="AlphaFoldDB" id="A0A1J1HXP0"/>
<keyword evidence="2" id="KW-0812">Transmembrane</keyword>
<keyword evidence="2" id="KW-1133">Transmembrane helix</keyword>
<dbReference type="EMBL" id="CVRI01000020">
    <property type="protein sequence ID" value="CRK90921.1"/>
    <property type="molecule type" value="Genomic_DNA"/>
</dbReference>
<reference evidence="3 4" key="1">
    <citation type="submission" date="2015-04" db="EMBL/GenBank/DDBJ databases">
        <authorList>
            <person name="Syromyatnikov M.Y."/>
            <person name="Popov V.N."/>
        </authorList>
    </citation>
    <scope>NUCLEOTIDE SEQUENCE [LARGE SCALE GENOMIC DNA]</scope>
</reference>
<protein>
    <submittedName>
        <fullName evidence="3">CLUMA_CG004610, isoform A</fullName>
    </submittedName>
</protein>
<dbReference type="Pfam" id="PF13896">
    <property type="entry name" value="Glyco_transf_49"/>
    <property type="match status" value="1"/>
</dbReference>
<dbReference type="OrthoDB" id="9974378at2759"/>
<dbReference type="PANTHER" id="PTHR47412">
    <property type="entry name" value="FI01434P-RELATED"/>
    <property type="match status" value="1"/>
</dbReference>
<evidence type="ECO:0000256" key="1">
    <source>
        <dbReference type="SAM" id="MobiDB-lite"/>
    </source>
</evidence>
<keyword evidence="4" id="KW-1185">Reference proteome</keyword>